<evidence type="ECO:0000313" key="3">
    <source>
        <dbReference type="EMBL" id="GID50378.1"/>
    </source>
</evidence>
<accession>A0ABQ3WW06</accession>
<protein>
    <recommendedName>
        <fullName evidence="4">DUF2637 domain-containing protein</fullName>
    </recommendedName>
</protein>
<proteinExistence type="predicted"/>
<sequence>MSSRLDTMIRSMAGVTVVGLAGISGAISYSHMKHLAQLHGETGWRAHMFPLSVDGIEIVASLVLLADKRAGRRSGWLPWTALVAGTAASLAANIAVGGSDWIGRAVSGWPALAMLVAVKLLSGLLDHPLPRRDGQASSGAVPDNAVRAPDGSEIVPLLERSADDTTEQSGVRKDRSEPIPADAADPTADHPSPSATDPSSAKGDIVALLPAAHSARRTLLTSGRRLTREALARQLRADGWPVSNARASALLKVLANTSSETSATAAVAGIQPYHLNDGAMPKA</sequence>
<keyword evidence="2" id="KW-0812">Transmembrane</keyword>
<reference evidence="3" key="1">
    <citation type="submission" date="2021-01" db="EMBL/GenBank/DDBJ databases">
        <title>Whole genome shotgun sequence of Actinoplanes capillaceus NBRC 16408.</title>
        <authorList>
            <person name="Komaki H."/>
            <person name="Tamura T."/>
        </authorList>
    </citation>
    <scope>NUCLEOTIDE SEQUENCE [LARGE SCALE GENOMIC DNA]</scope>
    <source>
        <strain evidence="3">NBRC 16408</strain>
    </source>
</reference>
<evidence type="ECO:0008006" key="4">
    <source>
        <dbReference type="Google" id="ProtNLM"/>
    </source>
</evidence>
<feature type="transmembrane region" description="Helical" evidence="2">
    <location>
        <begin position="101"/>
        <end position="122"/>
    </location>
</feature>
<feature type="compositionally biased region" description="Low complexity" evidence="1">
    <location>
        <begin position="178"/>
        <end position="195"/>
    </location>
</feature>
<evidence type="ECO:0000256" key="2">
    <source>
        <dbReference type="SAM" id="Phobius"/>
    </source>
</evidence>
<feature type="transmembrane region" description="Helical" evidence="2">
    <location>
        <begin position="76"/>
        <end position="95"/>
    </location>
</feature>
<dbReference type="Pfam" id="PF10935">
    <property type="entry name" value="DUF2637"/>
    <property type="match status" value="1"/>
</dbReference>
<organism evidence="3">
    <name type="scientific">Actinoplanes campanulatus</name>
    <dbReference type="NCBI Taxonomy" id="113559"/>
    <lineage>
        <taxon>Bacteria</taxon>
        <taxon>Bacillati</taxon>
        <taxon>Actinomycetota</taxon>
        <taxon>Actinomycetes</taxon>
        <taxon>Micromonosporales</taxon>
        <taxon>Micromonosporaceae</taxon>
        <taxon>Actinoplanes</taxon>
    </lineage>
</organism>
<name>A0ABQ3WW06_9ACTN</name>
<feature type="transmembrane region" description="Helical" evidence="2">
    <location>
        <begin position="12"/>
        <end position="32"/>
    </location>
</feature>
<dbReference type="InterPro" id="IPR021235">
    <property type="entry name" value="DUF2637"/>
</dbReference>
<keyword evidence="2" id="KW-0472">Membrane</keyword>
<dbReference type="EMBL" id="BOMF01000148">
    <property type="protein sequence ID" value="GID50378.1"/>
    <property type="molecule type" value="Genomic_DNA"/>
</dbReference>
<gene>
    <name evidence="3" type="ORF">Aca07nite_76530</name>
</gene>
<keyword evidence="2" id="KW-1133">Transmembrane helix</keyword>
<comment type="caution">
    <text evidence="3">The sequence shown here is derived from an EMBL/GenBank/DDBJ whole genome shotgun (WGS) entry which is preliminary data.</text>
</comment>
<feature type="region of interest" description="Disordered" evidence="1">
    <location>
        <begin position="132"/>
        <end position="201"/>
    </location>
</feature>
<evidence type="ECO:0000256" key="1">
    <source>
        <dbReference type="SAM" id="MobiDB-lite"/>
    </source>
</evidence>
<feature type="transmembrane region" description="Helical" evidence="2">
    <location>
        <begin position="44"/>
        <end position="64"/>
    </location>
</feature>
<dbReference type="RefSeq" id="WP_204300424.1">
    <property type="nucleotide sequence ID" value="NZ_BAAAGQ010000032.1"/>
</dbReference>